<dbReference type="InterPro" id="IPR018247">
    <property type="entry name" value="EF_Hand_1_Ca_BS"/>
</dbReference>
<feature type="compositionally biased region" description="Low complexity" evidence="3">
    <location>
        <begin position="166"/>
        <end position="177"/>
    </location>
</feature>
<dbReference type="PROSITE" id="PS50222">
    <property type="entry name" value="EF_HAND_2"/>
    <property type="match status" value="2"/>
</dbReference>
<keyword evidence="6" id="KW-1185">Reference proteome</keyword>
<dbReference type="Proteomes" id="UP001156703">
    <property type="component" value="Unassembled WGS sequence"/>
</dbReference>
<dbReference type="SUPFAM" id="SSF47473">
    <property type="entry name" value="EF-hand"/>
    <property type="match status" value="1"/>
</dbReference>
<gene>
    <name evidence="5" type="ORF">GCM10007925_02820</name>
</gene>
<dbReference type="Pfam" id="PF13202">
    <property type="entry name" value="EF-hand_5"/>
    <property type="match status" value="1"/>
</dbReference>
<feature type="compositionally biased region" description="Low complexity" evidence="3">
    <location>
        <begin position="1"/>
        <end position="12"/>
    </location>
</feature>
<feature type="domain" description="EF-hand" evidence="4">
    <location>
        <begin position="138"/>
        <end position="173"/>
    </location>
</feature>
<feature type="domain" description="EF-hand" evidence="4">
    <location>
        <begin position="67"/>
        <end position="102"/>
    </location>
</feature>
<evidence type="ECO:0000259" key="4">
    <source>
        <dbReference type="PROSITE" id="PS50222"/>
    </source>
</evidence>
<keyword evidence="2" id="KW-0677">Repeat</keyword>
<dbReference type="PROSITE" id="PS00018">
    <property type="entry name" value="EF_HAND_1"/>
    <property type="match status" value="1"/>
</dbReference>
<evidence type="ECO:0000256" key="3">
    <source>
        <dbReference type="SAM" id="MobiDB-lite"/>
    </source>
</evidence>
<accession>A0ABQ5Z4W2</accession>
<feature type="region of interest" description="Disordered" evidence="3">
    <location>
        <begin position="1"/>
        <end position="20"/>
    </location>
</feature>
<dbReference type="SMART" id="SM00054">
    <property type="entry name" value="EFh"/>
    <property type="match status" value="3"/>
</dbReference>
<dbReference type="InterPro" id="IPR011992">
    <property type="entry name" value="EF-hand-dom_pair"/>
</dbReference>
<comment type="caution">
    <text evidence="5">The sequence shown here is derived from an EMBL/GenBank/DDBJ whole genome shotgun (WGS) entry which is preliminary data.</text>
</comment>
<evidence type="ECO:0000313" key="5">
    <source>
        <dbReference type="EMBL" id="GLR46571.1"/>
    </source>
</evidence>
<dbReference type="InterPro" id="IPR002048">
    <property type="entry name" value="EF_hand_dom"/>
</dbReference>
<name>A0ABQ5Z4W2_9SPHN</name>
<protein>
    <recommendedName>
        <fullName evidence="4">EF-hand domain-containing protein</fullName>
    </recommendedName>
</protein>
<dbReference type="PANTHER" id="PTHR10827:SF98">
    <property type="entry name" value="45 KDA CALCIUM-BINDING PROTEIN"/>
    <property type="match status" value="1"/>
</dbReference>
<dbReference type="EMBL" id="BSOO01000002">
    <property type="protein sequence ID" value="GLR46571.1"/>
    <property type="molecule type" value="Genomic_DNA"/>
</dbReference>
<organism evidence="5 6">
    <name type="scientific">Sphingomonas astaxanthinifaciens DSM 22298</name>
    <dbReference type="NCBI Taxonomy" id="1123267"/>
    <lineage>
        <taxon>Bacteria</taxon>
        <taxon>Pseudomonadati</taxon>
        <taxon>Pseudomonadota</taxon>
        <taxon>Alphaproteobacteria</taxon>
        <taxon>Sphingomonadales</taxon>
        <taxon>Sphingomonadaceae</taxon>
        <taxon>Sphingomonas</taxon>
    </lineage>
</organism>
<reference evidence="6" key="1">
    <citation type="journal article" date="2019" name="Int. J. Syst. Evol. Microbiol.">
        <title>The Global Catalogue of Microorganisms (GCM) 10K type strain sequencing project: providing services to taxonomists for standard genome sequencing and annotation.</title>
        <authorList>
            <consortium name="The Broad Institute Genomics Platform"/>
            <consortium name="The Broad Institute Genome Sequencing Center for Infectious Disease"/>
            <person name="Wu L."/>
            <person name="Ma J."/>
        </authorList>
    </citation>
    <scope>NUCLEOTIDE SEQUENCE [LARGE SCALE GENOMIC DNA]</scope>
    <source>
        <strain evidence="6">NBRC 102146</strain>
    </source>
</reference>
<keyword evidence="1" id="KW-0479">Metal-binding</keyword>
<dbReference type="PANTHER" id="PTHR10827">
    <property type="entry name" value="RETICULOCALBIN"/>
    <property type="match status" value="1"/>
</dbReference>
<evidence type="ECO:0000256" key="2">
    <source>
        <dbReference type="ARBA" id="ARBA00022737"/>
    </source>
</evidence>
<evidence type="ECO:0000256" key="1">
    <source>
        <dbReference type="ARBA" id="ARBA00022723"/>
    </source>
</evidence>
<dbReference type="Gene3D" id="1.10.238.10">
    <property type="entry name" value="EF-hand"/>
    <property type="match status" value="2"/>
</dbReference>
<feature type="compositionally biased region" description="Basic and acidic residues" evidence="3">
    <location>
        <begin position="146"/>
        <end position="165"/>
    </location>
</feature>
<evidence type="ECO:0000313" key="6">
    <source>
        <dbReference type="Proteomes" id="UP001156703"/>
    </source>
</evidence>
<sequence>MLAATAAVAQVAPQPPMAPRDGIRTRAEVVQQVRTMFARMDANRDGVLTQDEQKMGKGRERMAERGADPARRQQMFDRLDTNRDNMISRDEFARADAMRGERGPRGQGREHRMGMKGMHGGMMRRADANNDQRLTLAEAEAAALQRFDRADVNRDGRITQDERQQMRQQWQQRRPQAAPAPAPVR</sequence>
<dbReference type="Pfam" id="PF13499">
    <property type="entry name" value="EF-hand_7"/>
    <property type="match status" value="1"/>
</dbReference>
<proteinExistence type="predicted"/>
<feature type="region of interest" description="Disordered" evidence="3">
    <location>
        <begin position="143"/>
        <end position="185"/>
    </location>
</feature>
<dbReference type="CDD" id="cd00051">
    <property type="entry name" value="EFh"/>
    <property type="match status" value="1"/>
</dbReference>